<dbReference type="EMBL" id="JASCZI010211663">
    <property type="protein sequence ID" value="MED6195662.1"/>
    <property type="molecule type" value="Genomic_DNA"/>
</dbReference>
<gene>
    <name evidence="1" type="ORF">PIB30_040076</name>
</gene>
<evidence type="ECO:0000313" key="1">
    <source>
        <dbReference type="EMBL" id="MED6195662.1"/>
    </source>
</evidence>
<dbReference type="Proteomes" id="UP001341840">
    <property type="component" value="Unassembled WGS sequence"/>
</dbReference>
<name>A0ABU6XCK3_9FABA</name>
<keyword evidence="2" id="KW-1185">Reference proteome</keyword>
<protein>
    <submittedName>
        <fullName evidence="1">Uncharacterized protein</fullName>
    </submittedName>
</protein>
<reference evidence="1 2" key="1">
    <citation type="journal article" date="2023" name="Plants (Basel)">
        <title>Bridging the Gap: Combining Genomics and Transcriptomics Approaches to Understand Stylosanthes scabra, an Orphan Legume from the Brazilian Caatinga.</title>
        <authorList>
            <person name="Ferreira-Neto J.R.C."/>
            <person name="da Silva M.D."/>
            <person name="Binneck E."/>
            <person name="de Melo N.F."/>
            <person name="da Silva R.H."/>
            <person name="de Melo A.L.T.M."/>
            <person name="Pandolfi V."/>
            <person name="Bustamante F.O."/>
            <person name="Brasileiro-Vidal A.C."/>
            <person name="Benko-Iseppon A.M."/>
        </authorList>
    </citation>
    <scope>NUCLEOTIDE SEQUENCE [LARGE SCALE GENOMIC DNA]</scope>
    <source>
        <tissue evidence="1">Leaves</tissue>
    </source>
</reference>
<proteinExistence type="predicted"/>
<accession>A0ABU6XCK3</accession>
<evidence type="ECO:0000313" key="2">
    <source>
        <dbReference type="Proteomes" id="UP001341840"/>
    </source>
</evidence>
<organism evidence="1 2">
    <name type="scientific">Stylosanthes scabra</name>
    <dbReference type="NCBI Taxonomy" id="79078"/>
    <lineage>
        <taxon>Eukaryota</taxon>
        <taxon>Viridiplantae</taxon>
        <taxon>Streptophyta</taxon>
        <taxon>Embryophyta</taxon>
        <taxon>Tracheophyta</taxon>
        <taxon>Spermatophyta</taxon>
        <taxon>Magnoliopsida</taxon>
        <taxon>eudicotyledons</taxon>
        <taxon>Gunneridae</taxon>
        <taxon>Pentapetalae</taxon>
        <taxon>rosids</taxon>
        <taxon>fabids</taxon>
        <taxon>Fabales</taxon>
        <taxon>Fabaceae</taxon>
        <taxon>Papilionoideae</taxon>
        <taxon>50 kb inversion clade</taxon>
        <taxon>dalbergioids sensu lato</taxon>
        <taxon>Dalbergieae</taxon>
        <taxon>Pterocarpus clade</taxon>
        <taxon>Stylosanthes</taxon>
    </lineage>
</organism>
<comment type="caution">
    <text evidence="1">The sequence shown here is derived from an EMBL/GenBank/DDBJ whole genome shotgun (WGS) entry which is preliminary data.</text>
</comment>
<sequence length="156" mass="17877">MGNLVIHQDTIHSLDGEGDEVKDAIRLAEEDEALLNWTSEPIIDICVSKDLESKLQEMNFRSLSIDSIRVLEYDDQGCDDEIDDYEEFEDALQMPTRDLGPDHVTVEIINVRSEEEKRELKVVVNLEQSKMIELFKEYIGSRDCTAQNSSVLRGRT</sequence>